<evidence type="ECO:0000256" key="1">
    <source>
        <dbReference type="SAM" id="Phobius"/>
    </source>
</evidence>
<proteinExistence type="predicted"/>
<feature type="transmembrane region" description="Helical" evidence="1">
    <location>
        <begin position="54"/>
        <end position="87"/>
    </location>
</feature>
<evidence type="ECO:0000313" key="2">
    <source>
        <dbReference type="EMBL" id="OGY24012.1"/>
    </source>
</evidence>
<dbReference type="AlphaFoldDB" id="A0A1G1W8L6"/>
<sequence length="332" mass="38406">MRVLIKLLKITVQILLFITFLLFLGFLIRDQLAAMWAALQEPPSPEGVRSNRYYVVQFIGGTVLSISLSLATILIPVVFSLLALLLYRRRVQKRAVLERVESLIEGATKEKLIHRELKEWEKYVLEEKYKEKGNKNYDLDRRAPVFRVQGRLVKLEPTGSGLVRLKVEWSIRGFKLNEENFPDIRYRIFAEGEEVAVEFSPFSRWVWDVYKIVDGKRKWLMNLGNESFNLVASGVVSVVPRAPYGTHLLEEIKRGDLVCFNNMGTGRTADVEVEYIKHYIKAGDLIKAEGLEEVYPSAKSFEEAIKWLNSIENYEKRIYKGGVYALRVRLLK</sequence>
<accession>A0A1G1W8L6</accession>
<gene>
    <name evidence="2" type="ORF">A2126_00850</name>
</gene>
<evidence type="ECO:0000313" key="3">
    <source>
        <dbReference type="Proteomes" id="UP000178493"/>
    </source>
</evidence>
<organism evidence="2 3">
    <name type="scientific">Candidatus Woykebacteria bacterium GWB1_45_5</name>
    <dbReference type="NCBI Taxonomy" id="1802592"/>
    <lineage>
        <taxon>Bacteria</taxon>
        <taxon>Candidatus Woykeibacteriota</taxon>
    </lineage>
</organism>
<dbReference type="EMBL" id="MHCO01000022">
    <property type="protein sequence ID" value="OGY24012.1"/>
    <property type="molecule type" value="Genomic_DNA"/>
</dbReference>
<protein>
    <submittedName>
        <fullName evidence="2">Uncharacterized protein</fullName>
    </submittedName>
</protein>
<dbReference type="SUPFAM" id="SSF88697">
    <property type="entry name" value="PUA domain-like"/>
    <property type="match status" value="1"/>
</dbReference>
<dbReference type="Gene3D" id="2.30.130.30">
    <property type="entry name" value="Hypothetical protein"/>
    <property type="match status" value="1"/>
</dbReference>
<dbReference type="InterPro" id="IPR015947">
    <property type="entry name" value="PUA-like_sf"/>
</dbReference>
<keyword evidence="1" id="KW-0812">Transmembrane</keyword>
<name>A0A1G1W8L6_9BACT</name>
<feature type="transmembrane region" description="Helical" evidence="1">
    <location>
        <begin position="7"/>
        <end position="28"/>
    </location>
</feature>
<keyword evidence="1" id="KW-1133">Transmembrane helix</keyword>
<reference evidence="2 3" key="1">
    <citation type="journal article" date="2016" name="Nat. Commun.">
        <title>Thousands of microbial genomes shed light on interconnected biogeochemical processes in an aquifer system.</title>
        <authorList>
            <person name="Anantharaman K."/>
            <person name="Brown C.T."/>
            <person name="Hug L.A."/>
            <person name="Sharon I."/>
            <person name="Castelle C.J."/>
            <person name="Probst A.J."/>
            <person name="Thomas B.C."/>
            <person name="Singh A."/>
            <person name="Wilkins M.J."/>
            <person name="Karaoz U."/>
            <person name="Brodie E.L."/>
            <person name="Williams K.H."/>
            <person name="Hubbard S.S."/>
            <person name="Banfield J.F."/>
        </authorList>
    </citation>
    <scope>NUCLEOTIDE SEQUENCE [LARGE SCALE GENOMIC DNA]</scope>
</reference>
<dbReference type="Proteomes" id="UP000178493">
    <property type="component" value="Unassembled WGS sequence"/>
</dbReference>
<comment type="caution">
    <text evidence="2">The sequence shown here is derived from an EMBL/GenBank/DDBJ whole genome shotgun (WGS) entry which is preliminary data.</text>
</comment>
<keyword evidence="1" id="KW-0472">Membrane</keyword>